<dbReference type="SUPFAM" id="SSF48498">
    <property type="entry name" value="Tetracyclin repressor-like, C-terminal domain"/>
    <property type="match status" value="1"/>
</dbReference>
<dbReference type="Pfam" id="PF00440">
    <property type="entry name" value="TetR_N"/>
    <property type="match status" value="1"/>
</dbReference>
<feature type="domain" description="HTH tetR-type" evidence="3">
    <location>
        <begin position="6"/>
        <end position="66"/>
    </location>
</feature>
<dbReference type="Proteomes" id="UP000183090">
    <property type="component" value="Unassembled WGS sequence"/>
</dbReference>
<dbReference type="InterPro" id="IPR001647">
    <property type="entry name" value="HTH_TetR"/>
</dbReference>
<dbReference type="SUPFAM" id="SSF46689">
    <property type="entry name" value="Homeodomain-like"/>
    <property type="match status" value="1"/>
</dbReference>
<dbReference type="RefSeq" id="WP_052749796.1">
    <property type="nucleotide sequence ID" value="NZ_CP011366.1"/>
</dbReference>
<comment type="caution">
    <text evidence="4">The sequence shown here is derived from an EMBL/GenBank/DDBJ whole genome shotgun (WGS) entry which is preliminary data.</text>
</comment>
<evidence type="ECO:0000313" key="5">
    <source>
        <dbReference type="Proteomes" id="UP000183090"/>
    </source>
</evidence>
<proteinExistence type="predicted"/>
<dbReference type="InterPro" id="IPR050624">
    <property type="entry name" value="HTH-type_Tx_Regulator"/>
</dbReference>
<dbReference type="AlphaFoldDB" id="A0AA94HF48"/>
<gene>
    <name evidence="4" type="ORF">SAMN05216235_1500</name>
</gene>
<dbReference type="Gene3D" id="1.10.357.10">
    <property type="entry name" value="Tetracycline Repressor, domain 2"/>
    <property type="match status" value="1"/>
</dbReference>
<sequence>MSFIHEQRKEQIIRSCIEELAESGFKNLTFKNIAERAKINPSLVSYHFKSKNILLFALLDYIFTHKVHYVEDAISSGKPAMERIEEYIDVSLEHQRSYRSLNIALIEIIFNARTEDNRAFYLLEDDEPDDLYKILISIIEEGIEKKQFNPDIDIRILTRIINGAIDEMILAPENSSESKEYGKVLFSMAKQYLNTEGEK</sequence>
<dbReference type="GO" id="GO:0003677">
    <property type="term" value="F:DNA binding"/>
    <property type="evidence" value="ECO:0007669"/>
    <property type="project" value="UniProtKB-UniRule"/>
</dbReference>
<dbReference type="PROSITE" id="PS50977">
    <property type="entry name" value="HTH_TETR_2"/>
    <property type="match status" value="1"/>
</dbReference>
<accession>A0AA94HF48</accession>
<name>A0AA94HF48_9STAP</name>
<reference evidence="4 5" key="1">
    <citation type="submission" date="2016-10" db="EMBL/GenBank/DDBJ databases">
        <authorList>
            <person name="Varghese N."/>
            <person name="Submissions S."/>
        </authorList>
    </citation>
    <scope>NUCLEOTIDE SEQUENCE [LARGE SCALE GENOMIC DNA]</scope>
    <source>
        <strain evidence="4 5">CGMCC 1.6501</strain>
    </source>
</reference>
<dbReference type="EMBL" id="FOTB01000003">
    <property type="protein sequence ID" value="SFK75264.1"/>
    <property type="molecule type" value="Genomic_DNA"/>
</dbReference>
<evidence type="ECO:0000259" key="3">
    <source>
        <dbReference type="PROSITE" id="PS50977"/>
    </source>
</evidence>
<feature type="DNA-binding region" description="H-T-H motif" evidence="2">
    <location>
        <begin position="29"/>
        <end position="48"/>
    </location>
</feature>
<protein>
    <submittedName>
        <fullName evidence="4">Transcriptional regulator, TetR family</fullName>
    </submittedName>
</protein>
<evidence type="ECO:0000256" key="1">
    <source>
        <dbReference type="ARBA" id="ARBA00023125"/>
    </source>
</evidence>
<organism evidence="4 5">
    <name type="scientific">Salinicoccus halodurans</name>
    <dbReference type="NCBI Taxonomy" id="407035"/>
    <lineage>
        <taxon>Bacteria</taxon>
        <taxon>Bacillati</taxon>
        <taxon>Bacillota</taxon>
        <taxon>Bacilli</taxon>
        <taxon>Bacillales</taxon>
        <taxon>Staphylococcaceae</taxon>
        <taxon>Salinicoccus</taxon>
    </lineage>
</organism>
<dbReference type="PANTHER" id="PTHR43479">
    <property type="entry name" value="ACREF/ENVCD OPERON REPRESSOR-RELATED"/>
    <property type="match status" value="1"/>
</dbReference>
<evidence type="ECO:0000256" key="2">
    <source>
        <dbReference type="PROSITE-ProRule" id="PRU00335"/>
    </source>
</evidence>
<dbReference type="Gene3D" id="1.10.10.60">
    <property type="entry name" value="Homeodomain-like"/>
    <property type="match status" value="1"/>
</dbReference>
<evidence type="ECO:0000313" key="4">
    <source>
        <dbReference type="EMBL" id="SFK75264.1"/>
    </source>
</evidence>
<dbReference type="PANTHER" id="PTHR43479:SF11">
    <property type="entry name" value="ACREF_ENVCD OPERON REPRESSOR-RELATED"/>
    <property type="match status" value="1"/>
</dbReference>
<keyword evidence="1 2" id="KW-0238">DNA-binding</keyword>
<dbReference type="InterPro" id="IPR009057">
    <property type="entry name" value="Homeodomain-like_sf"/>
</dbReference>
<dbReference type="InterPro" id="IPR036271">
    <property type="entry name" value="Tet_transcr_reg_TetR-rel_C_sf"/>
</dbReference>